<protein>
    <recommendedName>
        <fullName evidence="6">Phthiocerol/phthiodiolone dimycocerosyl transferase</fullName>
        <ecNumber evidence="5">2.3.1.282</ecNumber>
    </recommendedName>
    <alternativeName>
        <fullName evidence="12">Acyltransferase PapA5</fullName>
    </alternativeName>
    <alternativeName>
        <fullName evidence="10">Phthiocerol/phthiodiolone O-acyltransferase</fullName>
    </alternativeName>
    <alternativeName>
        <fullName evidence="11">Polyketide synthase-associated protein A5</fullName>
    </alternativeName>
</protein>
<evidence type="ECO:0000256" key="8">
    <source>
        <dbReference type="ARBA" id="ARBA00022679"/>
    </source>
</evidence>
<comment type="catalytic activity">
    <reaction evidence="3">
        <text>2 a mycocerosyl-[mycocerosic acid synthase] + a phthiodiolone = a dimycocerosyl phthiodiolone + 2 holo-[mycocerosic acid synthase].</text>
        <dbReference type="EC" id="2.3.1.282"/>
    </reaction>
</comment>
<gene>
    <name evidence="14" type="ORF">FG87_21560</name>
</gene>
<evidence type="ECO:0000256" key="10">
    <source>
        <dbReference type="ARBA" id="ARBA00030465"/>
    </source>
</evidence>
<evidence type="ECO:0000256" key="6">
    <source>
        <dbReference type="ARBA" id="ARBA00013449"/>
    </source>
</evidence>
<feature type="domain" description="Phthiocerol/phthiodiolone dimycocerosyl transferase C-terminal" evidence="13">
    <location>
        <begin position="173"/>
        <end position="367"/>
    </location>
</feature>
<dbReference type="Proteomes" id="UP000031364">
    <property type="component" value="Unassembled WGS sequence"/>
</dbReference>
<dbReference type="Gene3D" id="3.30.559.30">
    <property type="entry name" value="Nonribosomal peptide synthetase, condensation domain"/>
    <property type="match status" value="1"/>
</dbReference>
<evidence type="ECO:0000313" key="15">
    <source>
        <dbReference type="Proteomes" id="UP000031364"/>
    </source>
</evidence>
<evidence type="ECO:0000256" key="4">
    <source>
        <dbReference type="ARBA" id="ARBA00006558"/>
    </source>
</evidence>
<keyword evidence="15" id="KW-1185">Reference proteome</keyword>
<reference evidence="14 15" key="1">
    <citation type="journal article" date="2014" name="Int. J. Syst. Evol. Microbiol.">
        <title>Nocardia vulneris sp. nov., isolated from wounds of human patients in North America.</title>
        <authorList>
            <person name="Lasker B.A."/>
            <person name="Bell M."/>
            <person name="Klenk H.P."/>
            <person name="Sproer C."/>
            <person name="Schumann C."/>
            <person name="Schumann P."/>
            <person name="Brown J.M."/>
        </authorList>
    </citation>
    <scope>NUCLEOTIDE SEQUENCE [LARGE SCALE GENOMIC DNA]</scope>
    <source>
        <strain evidence="14 15">W9851</strain>
    </source>
</reference>
<dbReference type="InterPro" id="IPR023213">
    <property type="entry name" value="CAT-like_dom_sf"/>
</dbReference>
<comment type="caution">
    <text evidence="14">The sequence shown here is derived from an EMBL/GenBank/DDBJ whole genome shotgun (WGS) entry which is preliminary data.</text>
</comment>
<evidence type="ECO:0000256" key="2">
    <source>
        <dbReference type="ARBA" id="ARBA00000625"/>
    </source>
</evidence>
<evidence type="ECO:0000256" key="12">
    <source>
        <dbReference type="ARBA" id="ARBA00033407"/>
    </source>
</evidence>
<dbReference type="SUPFAM" id="SSF52777">
    <property type="entry name" value="CoA-dependent acyltransferases"/>
    <property type="match status" value="2"/>
</dbReference>
<keyword evidence="8" id="KW-0808">Transferase</keyword>
<evidence type="ECO:0000256" key="5">
    <source>
        <dbReference type="ARBA" id="ARBA00012866"/>
    </source>
</evidence>
<evidence type="ECO:0000259" key="13">
    <source>
        <dbReference type="Pfam" id="PF16911"/>
    </source>
</evidence>
<evidence type="ECO:0000256" key="3">
    <source>
        <dbReference type="ARBA" id="ARBA00001907"/>
    </source>
</evidence>
<evidence type="ECO:0000313" key="14">
    <source>
        <dbReference type="EMBL" id="KIA62978.1"/>
    </source>
</evidence>
<proteinExistence type="inferred from homology"/>
<evidence type="ECO:0000256" key="11">
    <source>
        <dbReference type="ARBA" id="ARBA00032317"/>
    </source>
</evidence>
<name>A0ABR4ZCL0_9NOCA</name>
<comment type="catalytic activity">
    <reaction evidence="1">
        <text>2 a mycocerosyl-[mycocerosic acid synthase] + a phthiocerol = a dimycocerosyl phthiocerol + 2 holo-[mycocerosic acid synthase].</text>
        <dbReference type="EC" id="2.3.1.282"/>
    </reaction>
</comment>
<organism evidence="14 15">
    <name type="scientific">Nocardia vulneris</name>
    <dbReference type="NCBI Taxonomy" id="1141657"/>
    <lineage>
        <taxon>Bacteria</taxon>
        <taxon>Bacillati</taxon>
        <taxon>Actinomycetota</taxon>
        <taxon>Actinomycetes</taxon>
        <taxon>Mycobacteriales</taxon>
        <taxon>Nocardiaceae</taxon>
        <taxon>Nocardia</taxon>
    </lineage>
</organism>
<sequence length="391" mass="41678">MGLYTGYVSRVRGPLDPWSLLEAFELLQHEYPILSCRIAQDATAGQPYFEAAHGLPPVVDWRDSDSVESALVLAGRVAAVQVVETDVDTAQVNLLTHHSVADGHHSMQLLSDLWSFYTAVKEGRHAPPASHPYPRSPEQLLAERGFGFDPDEIPDVPLCPGRTADPADVSVPTVRGPRVRLTVEQTKVLVALGHRAKTTINGLVSAALLIATADTLGIGLSDVLYTYLVNLRTRITPSVGYTDGTNVLGSALFIPRQDAPADLVTLACAVNDQLARDLAAGRIQRSMLAPPEQLDVMVPLIQAYPGSVLSTNWGKIPALATPAGVVIEDFEPGVHLETTLSGPAVALPSPPRSCIITSFRDQLTIDLVGFAGADAFAERLGAVLTNVPVTA</sequence>
<comment type="catalytic activity">
    <reaction evidence="2">
        <text>2 a mycocerosyl-[mycocerosic acid synthase] + a phenolphthiocerol = a dimycocerosyl phenolphthiocerol + 2 holo-[mycocerosic acid synthase].</text>
        <dbReference type="EC" id="2.3.1.282"/>
    </reaction>
</comment>
<keyword evidence="7" id="KW-0444">Lipid biosynthesis</keyword>
<dbReference type="InterPro" id="IPR031641">
    <property type="entry name" value="PapA_C"/>
</dbReference>
<evidence type="ECO:0000256" key="1">
    <source>
        <dbReference type="ARBA" id="ARBA00000026"/>
    </source>
</evidence>
<accession>A0ABR4ZCL0</accession>
<dbReference type="Pfam" id="PF16911">
    <property type="entry name" value="PapA_C"/>
    <property type="match status" value="1"/>
</dbReference>
<dbReference type="EMBL" id="JNFP01000026">
    <property type="protein sequence ID" value="KIA62978.1"/>
    <property type="molecule type" value="Genomic_DNA"/>
</dbReference>
<evidence type="ECO:0000256" key="7">
    <source>
        <dbReference type="ARBA" id="ARBA00022516"/>
    </source>
</evidence>
<dbReference type="EC" id="2.3.1.282" evidence="5"/>
<keyword evidence="9" id="KW-0012">Acyltransferase</keyword>
<keyword evidence="7" id="KW-0443">Lipid metabolism</keyword>
<evidence type="ECO:0000256" key="9">
    <source>
        <dbReference type="ARBA" id="ARBA00023315"/>
    </source>
</evidence>
<comment type="similarity">
    <text evidence="4">Belongs to the acyltransferase PapA5 family.</text>
</comment>
<dbReference type="Gene3D" id="3.30.559.10">
    <property type="entry name" value="Chloramphenicol acetyltransferase-like domain"/>
    <property type="match status" value="1"/>
</dbReference>